<dbReference type="Pfam" id="PF20147">
    <property type="entry name" value="Crinkler"/>
    <property type="match status" value="1"/>
</dbReference>
<reference evidence="8" key="1">
    <citation type="submission" date="2018-05" db="EMBL/GenBank/DDBJ databases">
        <title>Effector identification in a new, highly contiguous assembly of the strawberry crown rot pathogen Phytophthora cactorum.</title>
        <authorList>
            <person name="Armitage A.D."/>
            <person name="Nellist C.F."/>
            <person name="Bates H."/>
            <person name="Vickerstaff R.J."/>
            <person name="Harrison R.J."/>
        </authorList>
    </citation>
    <scope>NUCLEOTIDE SEQUENCE</scope>
    <source>
        <strain evidence="5">15-7</strain>
        <strain evidence="6">4032</strain>
        <strain evidence="7">P415</strain>
        <strain evidence="8">P421</strain>
    </source>
</reference>
<evidence type="ECO:0000313" key="9">
    <source>
        <dbReference type="Proteomes" id="UP000760860"/>
    </source>
</evidence>
<dbReference type="EMBL" id="RCMG01000125">
    <property type="protein sequence ID" value="KAG2862579.1"/>
    <property type="molecule type" value="Genomic_DNA"/>
</dbReference>
<sequence length="124" mass="13484">MLKISCAIGGAAGSAFLVYMDVDQSVGDLKDAIKKKNVATITCDAKDIKFFLAKKKDGNWLTENKVLRGESDTDGRPYLRVARAELALAGLSEDEVRVQVGTRVVPLATALCTCWRGFRNSVCQ</sequence>
<organism evidence="8 9">
    <name type="scientific">Phytophthora cactorum</name>
    <dbReference type="NCBI Taxonomy" id="29920"/>
    <lineage>
        <taxon>Eukaryota</taxon>
        <taxon>Sar</taxon>
        <taxon>Stramenopiles</taxon>
        <taxon>Oomycota</taxon>
        <taxon>Peronosporomycetes</taxon>
        <taxon>Peronosporales</taxon>
        <taxon>Peronosporaceae</taxon>
        <taxon>Phytophthora</taxon>
    </lineage>
</organism>
<name>A0A8T1INS2_9STRA</name>
<dbReference type="InterPro" id="IPR045379">
    <property type="entry name" value="Crinkler_N"/>
</dbReference>
<feature type="domain" description="Crinkler effector protein N-terminal" evidence="4">
    <location>
        <begin position="2"/>
        <end position="71"/>
    </location>
</feature>
<evidence type="ECO:0000256" key="1">
    <source>
        <dbReference type="ARBA" id="ARBA00004340"/>
    </source>
</evidence>
<evidence type="ECO:0000313" key="7">
    <source>
        <dbReference type="EMBL" id="KAG2992823.1"/>
    </source>
</evidence>
<dbReference type="EMBL" id="RCMI01000111">
    <property type="protein sequence ID" value="KAG2933795.1"/>
    <property type="molecule type" value="Genomic_DNA"/>
</dbReference>
<dbReference type="GO" id="GO:0005576">
    <property type="term" value="C:extracellular region"/>
    <property type="evidence" value="ECO:0007669"/>
    <property type="project" value="UniProtKB-SubCell"/>
</dbReference>
<dbReference type="Proteomes" id="UP000697107">
    <property type="component" value="Unassembled WGS sequence"/>
</dbReference>
<evidence type="ECO:0000256" key="2">
    <source>
        <dbReference type="ARBA" id="ARBA00004613"/>
    </source>
</evidence>
<dbReference type="Proteomes" id="UP000760860">
    <property type="component" value="Unassembled WGS sequence"/>
</dbReference>
<evidence type="ECO:0000259" key="4">
    <source>
        <dbReference type="Pfam" id="PF20147"/>
    </source>
</evidence>
<keyword evidence="3" id="KW-0964">Secreted</keyword>
<dbReference type="AlphaFoldDB" id="A0A8T1INS2"/>
<dbReference type="Proteomes" id="UP000735874">
    <property type="component" value="Unassembled WGS sequence"/>
</dbReference>
<dbReference type="EMBL" id="RCMV01000088">
    <property type="protein sequence ID" value="KAG3225278.1"/>
    <property type="molecule type" value="Genomic_DNA"/>
</dbReference>
<evidence type="ECO:0000313" key="8">
    <source>
        <dbReference type="EMBL" id="KAG3225278.1"/>
    </source>
</evidence>
<evidence type="ECO:0000256" key="3">
    <source>
        <dbReference type="ARBA" id="ARBA00022525"/>
    </source>
</evidence>
<gene>
    <name evidence="5" type="ORF">PC113_g6183</name>
    <name evidence="6" type="ORF">PC115_g5360</name>
    <name evidence="7" type="ORF">PC118_g4356</name>
    <name evidence="8" type="ORF">PC129_g4107</name>
</gene>
<evidence type="ECO:0000313" key="6">
    <source>
        <dbReference type="EMBL" id="KAG2933795.1"/>
    </source>
</evidence>
<evidence type="ECO:0000313" key="5">
    <source>
        <dbReference type="EMBL" id="KAG2862579.1"/>
    </source>
</evidence>
<accession>A0A8T1INS2</accession>
<dbReference type="GO" id="GO:0043657">
    <property type="term" value="C:host cell"/>
    <property type="evidence" value="ECO:0007669"/>
    <property type="project" value="UniProtKB-SubCell"/>
</dbReference>
<protein>
    <recommendedName>
        <fullName evidence="4">Crinkler effector protein N-terminal domain-containing protein</fullName>
    </recommendedName>
</protein>
<comment type="caution">
    <text evidence="8">The sequence shown here is derived from an EMBL/GenBank/DDBJ whole genome shotgun (WGS) entry which is preliminary data.</text>
</comment>
<dbReference type="VEuPathDB" id="FungiDB:PC110_g4422"/>
<dbReference type="EMBL" id="RCML01000081">
    <property type="protein sequence ID" value="KAG2992823.1"/>
    <property type="molecule type" value="Genomic_DNA"/>
</dbReference>
<dbReference type="Proteomes" id="UP000774804">
    <property type="component" value="Unassembled WGS sequence"/>
</dbReference>
<proteinExistence type="predicted"/>
<comment type="subcellular location">
    <subcellularLocation>
        <location evidence="1">Host cell</location>
    </subcellularLocation>
    <subcellularLocation>
        <location evidence="2">Secreted</location>
    </subcellularLocation>
</comment>